<feature type="transmembrane region" description="Helical" evidence="2">
    <location>
        <begin position="161"/>
        <end position="186"/>
    </location>
</feature>
<dbReference type="Pfam" id="PF13426">
    <property type="entry name" value="PAS_9"/>
    <property type="match status" value="1"/>
</dbReference>
<keyword evidence="2" id="KW-0472">Membrane</keyword>
<accession>A0A975XTS4</accession>
<dbReference type="SMART" id="SM00086">
    <property type="entry name" value="PAC"/>
    <property type="match status" value="2"/>
</dbReference>
<feature type="region of interest" description="Disordered" evidence="1">
    <location>
        <begin position="614"/>
        <end position="644"/>
    </location>
</feature>
<dbReference type="PROSITE" id="PS50887">
    <property type="entry name" value="GGDEF"/>
    <property type="match status" value="1"/>
</dbReference>
<evidence type="ECO:0000256" key="1">
    <source>
        <dbReference type="SAM" id="MobiDB-lite"/>
    </source>
</evidence>
<feature type="transmembrane region" description="Helical" evidence="2">
    <location>
        <begin position="121"/>
        <end position="154"/>
    </location>
</feature>
<evidence type="ECO:0000259" key="4">
    <source>
        <dbReference type="PROSITE" id="PS50887"/>
    </source>
</evidence>
<evidence type="ECO:0000259" key="3">
    <source>
        <dbReference type="PROSITE" id="PS50113"/>
    </source>
</evidence>
<dbReference type="Proteomes" id="UP000683428">
    <property type="component" value="Chromosome"/>
</dbReference>
<reference evidence="5" key="1">
    <citation type="submission" date="2020-11" db="EMBL/GenBank/DDBJ databases">
        <title>Azospira inquinata sp. nov.</title>
        <authorList>
            <person name="Moe W.M."/>
            <person name="Mikes M.C."/>
        </authorList>
    </citation>
    <scope>NUCLEOTIDE SEQUENCE</scope>
    <source>
        <strain evidence="5">Azo-3</strain>
    </source>
</reference>
<feature type="domain" description="PAC" evidence="3">
    <location>
        <begin position="282"/>
        <end position="333"/>
    </location>
</feature>
<feature type="domain" description="GGDEF" evidence="4">
    <location>
        <begin position="493"/>
        <end position="626"/>
    </location>
</feature>
<dbReference type="InterPro" id="IPR052155">
    <property type="entry name" value="Biofilm_reg_signaling"/>
</dbReference>
<dbReference type="RefSeq" id="WP_216129810.1">
    <property type="nucleotide sequence ID" value="NZ_CP064782.1"/>
</dbReference>
<dbReference type="NCBIfam" id="TIGR00229">
    <property type="entry name" value="sensory_box"/>
    <property type="match status" value="2"/>
</dbReference>
<gene>
    <name evidence="5" type="ORF">Azoinq_09110</name>
</gene>
<dbReference type="PANTHER" id="PTHR44757">
    <property type="entry name" value="DIGUANYLATE CYCLASE DGCP"/>
    <property type="match status" value="1"/>
</dbReference>
<evidence type="ECO:0000313" key="6">
    <source>
        <dbReference type="Proteomes" id="UP000683428"/>
    </source>
</evidence>
<dbReference type="InterPro" id="IPR000160">
    <property type="entry name" value="GGDEF_dom"/>
</dbReference>
<feature type="transmembrane region" description="Helical" evidence="2">
    <location>
        <begin position="55"/>
        <end position="75"/>
    </location>
</feature>
<feature type="transmembrane region" description="Helical" evidence="2">
    <location>
        <begin position="21"/>
        <end position="49"/>
    </location>
</feature>
<dbReference type="PROSITE" id="PS50113">
    <property type="entry name" value="PAC"/>
    <property type="match status" value="2"/>
</dbReference>
<dbReference type="AlphaFoldDB" id="A0A975XTS4"/>
<evidence type="ECO:0000256" key="2">
    <source>
        <dbReference type="SAM" id="Phobius"/>
    </source>
</evidence>
<keyword evidence="2" id="KW-1133">Transmembrane helix</keyword>
<dbReference type="NCBIfam" id="TIGR00254">
    <property type="entry name" value="GGDEF"/>
    <property type="match status" value="1"/>
</dbReference>
<dbReference type="InterPro" id="IPR000014">
    <property type="entry name" value="PAS"/>
</dbReference>
<feature type="domain" description="PAC" evidence="3">
    <location>
        <begin position="409"/>
        <end position="461"/>
    </location>
</feature>
<organism evidence="5 6">
    <name type="scientific">Azospira inquinata</name>
    <dbReference type="NCBI Taxonomy" id="2785627"/>
    <lineage>
        <taxon>Bacteria</taxon>
        <taxon>Pseudomonadati</taxon>
        <taxon>Pseudomonadota</taxon>
        <taxon>Betaproteobacteria</taxon>
        <taxon>Rhodocyclales</taxon>
        <taxon>Rhodocyclaceae</taxon>
        <taxon>Azospira</taxon>
    </lineage>
</organism>
<dbReference type="InterPro" id="IPR001610">
    <property type="entry name" value="PAC"/>
</dbReference>
<keyword evidence="6" id="KW-1185">Reference proteome</keyword>
<dbReference type="CDD" id="cd01949">
    <property type="entry name" value="GGDEF"/>
    <property type="match status" value="1"/>
</dbReference>
<dbReference type="GO" id="GO:0003824">
    <property type="term" value="F:catalytic activity"/>
    <property type="evidence" value="ECO:0007669"/>
    <property type="project" value="UniProtKB-ARBA"/>
</dbReference>
<dbReference type="SMART" id="SM00091">
    <property type="entry name" value="PAS"/>
    <property type="match status" value="1"/>
</dbReference>
<proteinExistence type="predicted"/>
<dbReference type="CDD" id="cd00130">
    <property type="entry name" value="PAS"/>
    <property type="match status" value="1"/>
</dbReference>
<dbReference type="InterPro" id="IPR000700">
    <property type="entry name" value="PAS-assoc_C"/>
</dbReference>
<dbReference type="PANTHER" id="PTHR44757:SF2">
    <property type="entry name" value="BIOFILM ARCHITECTURE MAINTENANCE PROTEIN MBAA"/>
    <property type="match status" value="1"/>
</dbReference>
<keyword evidence="2" id="KW-0812">Transmembrane</keyword>
<evidence type="ECO:0000313" key="5">
    <source>
        <dbReference type="EMBL" id="QWT48032.1"/>
    </source>
</evidence>
<dbReference type="KEGG" id="aiq:Azoinq_09110"/>
<dbReference type="FunFam" id="3.30.70.270:FF:000001">
    <property type="entry name" value="Diguanylate cyclase domain protein"/>
    <property type="match status" value="1"/>
</dbReference>
<name>A0A975XTS4_9RHOO</name>
<dbReference type="Pfam" id="PF00990">
    <property type="entry name" value="GGDEF"/>
    <property type="match status" value="1"/>
</dbReference>
<dbReference type="SMART" id="SM00267">
    <property type="entry name" value="GGDEF"/>
    <property type="match status" value="1"/>
</dbReference>
<protein>
    <submittedName>
        <fullName evidence="5">Diguanylate cyclase</fullName>
    </submittedName>
</protein>
<feature type="transmembrane region" description="Helical" evidence="2">
    <location>
        <begin position="87"/>
        <end position="109"/>
    </location>
</feature>
<dbReference type="EMBL" id="CP064782">
    <property type="protein sequence ID" value="QWT48032.1"/>
    <property type="molecule type" value="Genomic_DNA"/>
</dbReference>
<sequence length="644" mass="72319">MHPARHRPPTHPRLQQAREDGLSLLYSGMPISLILMLFLGVATAFALALEGQSRAWLWPLVSAGLSVSVHALLSLRFRLRCSGEAHGSWQAISALSLGFQGLAWSALAWLPLGLTPPTQMLLALGIASCLALINAFPLFGCAPAYTAFMAALFLPLALRIALLYSAGAWLILVGSAVLGALLAWAFTRQHHRLLQAFAHHRLTQDLLRQQRVIFESAGEGILLLRPAPHHTVKSNPRFAQMLGYEPGELKGMPPWEWLPETEDWHQLDEAARTAIGTERRPFHGEMELKRKDGSRFWAEVSGRLVAPEAPELGTVWVVSDVTERRRNQEELARSQQRLRDLIALSSDLYWEQDGQFRYTTLEGAQDLLDHLGTPRFLGKADWEIRGLRGIAEAAWDKHRQRLERHEPFRNFIYQMKGMDGSFRWLCSSGNPVLDGDGHFQGYHGTVSDITTRVQTEAKYRHQAYHDTLTGLPNRRLLADRLDQAIFTARRKEHKVALLLLDLDRFKQVNDRYGHAAGDRVLETLAQRLRNAVRGMDTVARLGGDEFVILLPEIRELGEAEIVAEKILQITDMPVLHDQHQYQVGASIGISLYPDHGENSETLLNRADFAMYASKQRGGQQTRAFHEDGDSEGPEGAPEENQNSH</sequence>